<evidence type="ECO:0000313" key="6">
    <source>
        <dbReference type="Proteomes" id="UP000063781"/>
    </source>
</evidence>
<evidence type="ECO:0000256" key="1">
    <source>
        <dbReference type="ARBA" id="ARBA00022801"/>
    </source>
</evidence>
<gene>
    <name evidence="5" type="ORF">AOC36_07440</name>
</gene>
<protein>
    <recommendedName>
        <fullName evidence="7">Phosphoglycerate mutase</fullName>
    </recommendedName>
</protein>
<dbReference type="PROSITE" id="PS00175">
    <property type="entry name" value="PG_MUTASE"/>
    <property type="match status" value="1"/>
</dbReference>
<evidence type="ECO:0000256" key="3">
    <source>
        <dbReference type="PIRSR" id="PIRSR613078-2"/>
    </source>
</evidence>
<feature type="active site" description="Proton donor/acceptor" evidence="2">
    <location>
        <position position="86"/>
    </location>
</feature>
<dbReference type="InterPro" id="IPR029033">
    <property type="entry name" value="His_PPase_superfam"/>
</dbReference>
<dbReference type="EMBL" id="CP013213">
    <property type="protein sequence ID" value="AMC93822.1"/>
    <property type="molecule type" value="Genomic_DNA"/>
</dbReference>
<dbReference type="Gene3D" id="3.40.50.1240">
    <property type="entry name" value="Phosphoglycerate mutase-like"/>
    <property type="match status" value="1"/>
</dbReference>
<feature type="active site" description="Tele-phosphohistidine intermediate" evidence="2">
    <location>
        <position position="10"/>
    </location>
</feature>
<dbReference type="GO" id="GO:0045820">
    <property type="term" value="P:negative regulation of glycolytic process"/>
    <property type="evidence" value="ECO:0007669"/>
    <property type="project" value="TreeGrafter"/>
</dbReference>
<accession>A0A0X8H0H5</accession>
<dbReference type="CDD" id="cd07067">
    <property type="entry name" value="HP_PGM_like"/>
    <property type="match status" value="1"/>
</dbReference>
<sequence length="231" mass="25437">MSGKIYLVRHGQTMFNQLGKVQGWADSPLTQSGLDDAQACGIGLRDITFMQAYSSDLKRAEVTRDIIVKMNGSKNIEVYADERIREMCFGDFEGLLETTRKEGCSNVLLGHVDIPQIQSMIQKRIIGPKDMLNASCSLDTSGYAEDYDAVMKRSKSFIDELIEIINTKGGNILVVTHGVTLSTIIDAYPGKKLNRVADLKNCCVTEIAVDEGTVEITNVASMEYVNNARGI</sequence>
<dbReference type="OrthoDB" id="9782128at2"/>
<dbReference type="InterPro" id="IPR051695">
    <property type="entry name" value="Phosphoglycerate_Mutase"/>
</dbReference>
<dbReference type="PIRSF" id="PIRSF000709">
    <property type="entry name" value="6PFK_2-Ptase"/>
    <property type="match status" value="1"/>
</dbReference>
<dbReference type="PANTHER" id="PTHR46517:SF1">
    <property type="entry name" value="FRUCTOSE-2,6-BISPHOSPHATASE TIGAR"/>
    <property type="match status" value="1"/>
</dbReference>
<feature type="binding site" evidence="3">
    <location>
        <begin position="9"/>
        <end position="16"/>
    </location>
    <ligand>
        <name>substrate</name>
    </ligand>
</feature>
<dbReference type="InterPro" id="IPR013078">
    <property type="entry name" value="His_Pase_superF_clade-1"/>
</dbReference>
<dbReference type="Pfam" id="PF00300">
    <property type="entry name" value="His_Phos_1"/>
    <property type="match status" value="2"/>
</dbReference>
<proteinExistence type="predicted"/>
<dbReference type="PANTHER" id="PTHR46517">
    <property type="entry name" value="FRUCTOSE-2,6-BISPHOSPHATASE TIGAR"/>
    <property type="match status" value="1"/>
</dbReference>
<dbReference type="KEGG" id="erl:AOC36_07440"/>
<organism evidence="5 6">
    <name type="scientific">Erysipelothrix larvae</name>
    <dbReference type="NCBI Taxonomy" id="1514105"/>
    <lineage>
        <taxon>Bacteria</taxon>
        <taxon>Bacillati</taxon>
        <taxon>Bacillota</taxon>
        <taxon>Erysipelotrichia</taxon>
        <taxon>Erysipelotrichales</taxon>
        <taxon>Erysipelotrichaceae</taxon>
        <taxon>Erysipelothrix</taxon>
    </lineage>
</organism>
<evidence type="ECO:0000256" key="4">
    <source>
        <dbReference type="PIRSR" id="PIRSR613078-3"/>
    </source>
</evidence>
<name>A0A0X8H0H5_9FIRM</name>
<dbReference type="GO" id="GO:0004331">
    <property type="term" value="F:fructose-2,6-bisphosphate 2-phosphatase activity"/>
    <property type="evidence" value="ECO:0007669"/>
    <property type="project" value="TreeGrafter"/>
</dbReference>
<evidence type="ECO:0000313" key="5">
    <source>
        <dbReference type="EMBL" id="AMC93822.1"/>
    </source>
</evidence>
<dbReference type="GO" id="GO:0043456">
    <property type="term" value="P:regulation of pentose-phosphate shunt"/>
    <property type="evidence" value="ECO:0007669"/>
    <property type="project" value="TreeGrafter"/>
</dbReference>
<dbReference type="AlphaFoldDB" id="A0A0X8H0H5"/>
<feature type="binding site" evidence="3">
    <location>
        <position position="59"/>
    </location>
    <ligand>
        <name>substrate</name>
    </ligand>
</feature>
<evidence type="ECO:0008006" key="7">
    <source>
        <dbReference type="Google" id="ProtNLM"/>
    </source>
</evidence>
<dbReference type="SMART" id="SM00855">
    <property type="entry name" value="PGAM"/>
    <property type="match status" value="1"/>
</dbReference>
<dbReference type="Proteomes" id="UP000063781">
    <property type="component" value="Chromosome"/>
</dbReference>
<dbReference type="RefSeq" id="WP_067632965.1">
    <property type="nucleotide sequence ID" value="NZ_CP013213.1"/>
</dbReference>
<dbReference type="InterPro" id="IPR001345">
    <property type="entry name" value="PG/BPGM_mutase_AS"/>
</dbReference>
<keyword evidence="6" id="KW-1185">Reference proteome</keyword>
<dbReference type="STRING" id="1514105.AOC36_07440"/>
<dbReference type="SUPFAM" id="SSF53254">
    <property type="entry name" value="Phosphoglycerate mutase-like"/>
    <property type="match status" value="1"/>
</dbReference>
<reference evidence="5 6" key="1">
    <citation type="submission" date="2015-10" db="EMBL/GenBank/DDBJ databases">
        <title>Erysipelothrix larvae sp. LV19 isolated from the larval gut of the rhinoceros beetle, Trypoxylus dichotomus.</title>
        <authorList>
            <person name="Lim S."/>
            <person name="Kim B.-C."/>
        </authorList>
    </citation>
    <scope>NUCLEOTIDE SEQUENCE [LARGE SCALE GENOMIC DNA]</scope>
    <source>
        <strain evidence="5 6">LV19</strain>
    </source>
</reference>
<feature type="site" description="Transition state stabilizer" evidence="4">
    <location>
        <position position="177"/>
    </location>
</feature>
<dbReference type="GO" id="GO:0005829">
    <property type="term" value="C:cytosol"/>
    <property type="evidence" value="ECO:0007669"/>
    <property type="project" value="TreeGrafter"/>
</dbReference>
<evidence type="ECO:0000256" key="2">
    <source>
        <dbReference type="PIRSR" id="PIRSR613078-1"/>
    </source>
</evidence>
<keyword evidence="1" id="KW-0378">Hydrolase</keyword>